<protein>
    <submittedName>
        <fullName evidence="1">Unannotated protein</fullName>
    </submittedName>
</protein>
<evidence type="ECO:0000313" key="1">
    <source>
        <dbReference type="EMBL" id="CAB4980367.1"/>
    </source>
</evidence>
<dbReference type="AlphaFoldDB" id="A0A6J7MI15"/>
<dbReference type="EMBL" id="CAFBOH010000077">
    <property type="protein sequence ID" value="CAB4980367.1"/>
    <property type="molecule type" value="Genomic_DNA"/>
</dbReference>
<sequence>MKSASPPIGAAGSIKLAICNPILFAASSAAARLASAALTSVASFLAFSSRAFFSSPFAAPTDLDNVFCSARKLSNSVIALRRRSSALIN</sequence>
<accession>A0A6J7MI15</accession>
<reference evidence="1" key="1">
    <citation type="submission" date="2020-05" db="EMBL/GenBank/DDBJ databases">
        <authorList>
            <person name="Chiriac C."/>
            <person name="Salcher M."/>
            <person name="Ghai R."/>
            <person name="Kavagutti S V."/>
        </authorList>
    </citation>
    <scope>NUCLEOTIDE SEQUENCE</scope>
</reference>
<organism evidence="1">
    <name type="scientific">freshwater metagenome</name>
    <dbReference type="NCBI Taxonomy" id="449393"/>
    <lineage>
        <taxon>unclassified sequences</taxon>
        <taxon>metagenomes</taxon>
        <taxon>ecological metagenomes</taxon>
    </lineage>
</organism>
<name>A0A6J7MI15_9ZZZZ</name>
<proteinExistence type="predicted"/>
<gene>
    <name evidence="1" type="ORF">UFOPK3935_00667</name>
</gene>